<feature type="signal peptide" evidence="1">
    <location>
        <begin position="1"/>
        <end position="21"/>
    </location>
</feature>
<protein>
    <recommendedName>
        <fullName evidence="4">PLC-like phosphodiesterase</fullName>
    </recommendedName>
</protein>
<dbReference type="Pfam" id="PF26146">
    <property type="entry name" value="PI-PLC_X"/>
    <property type="match status" value="1"/>
</dbReference>
<dbReference type="EMBL" id="JAVRRA010016949">
    <property type="protein sequence ID" value="KAK5200979.1"/>
    <property type="molecule type" value="Genomic_DNA"/>
</dbReference>
<evidence type="ECO:0000313" key="3">
    <source>
        <dbReference type="Proteomes" id="UP001357485"/>
    </source>
</evidence>
<dbReference type="InterPro" id="IPR051057">
    <property type="entry name" value="PI-PLC_domain"/>
</dbReference>
<keyword evidence="1" id="KW-0732">Signal</keyword>
<proteinExistence type="predicted"/>
<dbReference type="SUPFAM" id="SSF51695">
    <property type="entry name" value="PLC-like phosphodiesterases"/>
    <property type="match status" value="1"/>
</dbReference>
<evidence type="ECO:0000313" key="2">
    <source>
        <dbReference type="EMBL" id="KAK5200979.1"/>
    </source>
</evidence>
<evidence type="ECO:0000256" key="1">
    <source>
        <dbReference type="SAM" id="SignalP"/>
    </source>
</evidence>
<dbReference type="InterPro" id="IPR017946">
    <property type="entry name" value="PLC-like_Pdiesterase_TIM-brl"/>
</dbReference>
<organism evidence="2 3">
    <name type="scientific">Cryomyces antarcticus</name>
    <dbReference type="NCBI Taxonomy" id="329879"/>
    <lineage>
        <taxon>Eukaryota</taxon>
        <taxon>Fungi</taxon>
        <taxon>Dikarya</taxon>
        <taxon>Ascomycota</taxon>
        <taxon>Pezizomycotina</taxon>
        <taxon>Dothideomycetes</taxon>
        <taxon>Dothideomycetes incertae sedis</taxon>
        <taxon>Cryomyces</taxon>
    </lineage>
</organism>
<reference evidence="2 3" key="1">
    <citation type="submission" date="2023-08" db="EMBL/GenBank/DDBJ databases">
        <title>Black Yeasts Isolated from many extreme environments.</title>
        <authorList>
            <person name="Coleine C."/>
            <person name="Stajich J.E."/>
            <person name="Selbmann L."/>
        </authorList>
    </citation>
    <scope>NUCLEOTIDE SEQUENCE [LARGE SCALE GENOMIC DNA]</scope>
    <source>
        <strain evidence="2 3">CCFEE 536</strain>
    </source>
</reference>
<dbReference type="Gene3D" id="3.20.20.190">
    <property type="entry name" value="Phosphatidylinositol (PI) phosphodiesterase"/>
    <property type="match status" value="1"/>
</dbReference>
<evidence type="ECO:0008006" key="4">
    <source>
        <dbReference type="Google" id="ProtNLM"/>
    </source>
</evidence>
<sequence>MLRTIFRTALLASSLLNLATAQSTTATTTTTSAASTATACNNSPSLCNRAYNNITHLGAHDSPFVRDASTSYSISGNQYYNTTAQLSAGVRLLTAQVHNTNTSAPASGEWHLCHSSCQLLDAGRLRTWLGEIKAWLDGNPSEVVTLLLVNSDSASAASLAAEFDAAAIVP</sequence>
<dbReference type="Proteomes" id="UP001357485">
    <property type="component" value="Unassembled WGS sequence"/>
</dbReference>
<feature type="chain" id="PRO_5046577828" description="PLC-like phosphodiesterase" evidence="1">
    <location>
        <begin position="22"/>
        <end position="170"/>
    </location>
</feature>
<comment type="caution">
    <text evidence="2">The sequence shown here is derived from an EMBL/GenBank/DDBJ whole genome shotgun (WGS) entry which is preliminary data.</text>
</comment>
<gene>
    <name evidence="2" type="ORF">LTR16_004240</name>
</gene>
<keyword evidence="3" id="KW-1185">Reference proteome</keyword>
<dbReference type="PANTHER" id="PTHR13593:SF80">
    <property type="entry name" value="PLC-LIKE PHOSPHODIESTERASE"/>
    <property type="match status" value="1"/>
</dbReference>
<dbReference type="PANTHER" id="PTHR13593">
    <property type="match status" value="1"/>
</dbReference>
<accession>A0ABR0LN78</accession>
<feature type="non-terminal residue" evidence="2">
    <location>
        <position position="170"/>
    </location>
</feature>
<name>A0ABR0LN78_9PEZI</name>